<feature type="compositionally biased region" description="Low complexity" evidence="4">
    <location>
        <begin position="213"/>
        <end position="230"/>
    </location>
</feature>
<reference evidence="7" key="1">
    <citation type="journal article" date="2016" name="Nature">
        <title>The genome of the seagrass Zostera marina reveals angiosperm adaptation to the sea.</title>
        <authorList>
            <person name="Olsen J.L."/>
            <person name="Rouze P."/>
            <person name="Verhelst B."/>
            <person name="Lin Y.-C."/>
            <person name="Bayer T."/>
            <person name="Collen J."/>
            <person name="Dattolo E."/>
            <person name="De Paoli E."/>
            <person name="Dittami S."/>
            <person name="Maumus F."/>
            <person name="Michel G."/>
            <person name="Kersting A."/>
            <person name="Lauritano C."/>
            <person name="Lohaus R."/>
            <person name="Toepel M."/>
            <person name="Tonon T."/>
            <person name="Vanneste K."/>
            <person name="Amirebrahimi M."/>
            <person name="Brakel J."/>
            <person name="Bostroem C."/>
            <person name="Chovatia M."/>
            <person name="Grimwood J."/>
            <person name="Jenkins J.W."/>
            <person name="Jueterbock A."/>
            <person name="Mraz A."/>
            <person name="Stam W.T."/>
            <person name="Tice H."/>
            <person name="Bornberg-Bauer E."/>
            <person name="Green P.J."/>
            <person name="Pearson G.A."/>
            <person name="Procaccini G."/>
            <person name="Duarte C.M."/>
            <person name="Schmutz J."/>
            <person name="Reusch T.B.H."/>
            <person name="Van de Peer Y."/>
        </authorList>
    </citation>
    <scope>NUCLEOTIDE SEQUENCE [LARGE SCALE GENOMIC DNA]</scope>
    <source>
        <strain evidence="7">cv. Finnish</strain>
    </source>
</reference>
<evidence type="ECO:0000313" key="7">
    <source>
        <dbReference type="Proteomes" id="UP000036987"/>
    </source>
</evidence>
<feature type="compositionally biased region" description="Basic and acidic residues" evidence="4">
    <location>
        <begin position="277"/>
        <end position="294"/>
    </location>
</feature>
<organism evidence="6 7">
    <name type="scientific">Zostera marina</name>
    <name type="common">Eelgrass</name>
    <dbReference type="NCBI Taxonomy" id="29655"/>
    <lineage>
        <taxon>Eukaryota</taxon>
        <taxon>Viridiplantae</taxon>
        <taxon>Streptophyta</taxon>
        <taxon>Embryophyta</taxon>
        <taxon>Tracheophyta</taxon>
        <taxon>Spermatophyta</taxon>
        <taxon>Magnoliopsida</taxon>
        <taxon>Liliopsida</taxon>
        <taxon>Zosteraceae</taxon>
        <taxon>Zostera</taxon>
    </lineage>
</organism>
<dbReference type="PANTHER" id="PTHR15410:SF2">
    <property type="entry name" value="HIRA-INTERACTING PROTEIN 3"/>
    <property type="match status" value="1"/>
</dbReference>
<dbReference type="SMART" id="SM01082">
    <property type="entry name" value="CHZ"/>
    <property type="match status" value="1"/>
</dbReference>
<name>A0A0K9P662_ZOSMR</name>
<evidence type="ECO:0000256" key="1">
    <source>
        <dbReference type="ARBA" id="ARBA00004123"/>
    </source>
</evidence>
<dbReference type="EMBL" id="LFYR01001143">
    <property type="protein sequence ID" value="KMZ64508.1"/>
    <property type="molecule type" value="Genomic_DNA"/>
</dbReference>
<dbReference type="OrthoDB" id="514832at2759"/>
<evidence type="ECO:0000256" key="2">
    <source>
        <dbReference type="ARBA" id="ARBA00023186"/>
    </source>
</evidence>
<proteinExistence type="predicted"/>
<feature type="compositionally biased region" description="Basic and acidic residues" evidence="4">
    <location>
        <begin position="86"/>
        <end position="97"/>
    </location>
</feature>
<dbReference type="InterPro" id="IPR019098">
    <property type="entry name" value="Histone_chaperone_domain_CHZ"/>
</dbReference>
<feature type="region of interest" description="Disordered" evidence="4">
    <location>
        <begin position="83"/>
        <end position="317"/>
    </location>
</feature>
<dbReference type="Pfam" id="PF09649">
    <property type="entry name" value="CHZ"/>
    <property type="match status" value="1"/>
</dbReference>
<feature type="compositionally biased region" description="Acidic residues" evidence="4">
    <location>
        <begin position="425"/>
        <end position="444"/>
    </location>
</feature>
<keyword evidence="2" id="KW-0143">Chaperone</keyword>
<keyword evidence="7" id="KW-1185">Reference proteome</keyword>
<protein>
    <recommendedName>
        <fullName evidence="5">Histone chaperone domain-containing protein</fullName>
    </recommendedName>
</protein>
<dbReference type="STRING" id="29655.A0A0K9P662"/>
<keyword evidence="3" id="KW-0539">Nucleus</keyword>
<dbReference type="GO" id="GO:0005634">
    <property type="term" value="C:nucleus"/>
    <property type="evidence" value="ECO:0000318"/>
    <property type="project" value="GO_Central"/>
</dbReference>
<dbReference type="AlphaFoldDB" id="A0A0K9P662"/>
<dbReference type="InterPro" id="IPR037647">
    <property type="entry name" value="HIRIP3"/>
</dbReference>
<comment type="caution">
    <text evidence="6">The sequence shown here is derived from an EMBL/GenBank/DDBJ whole genome shotgun (WGS) entry which is preliminary data.</text>
</comment>
<dbReference type="Proteomes" id="UP000036987">
    <property type="component" value="Unassembled WGS sequence"/>
</dbReference>
<comment type="subcellular location">
    <subcellularLocation>
        <location evidence="1">Nucleus</location>
    </subcellularLocation>
</comment>
<feature type="compositionally biased region" description="Basic and acidic residues" evidence="4">
    <location>
        <begin position="247"/>
        <end position="269"/>
    </location>
</feature>
<evidence type="ECO:0000256" key="3">
    <source>
        <dbReference type="ARBA" id="ARBA00023242"/>
    </source>
</evidence>
<accession>A0A0K9P662</accession>
<sequence length="460" mass="50526">MDAKEMAEPNVESTIDVENKSKINQDAIEIAIQKRSTYFRDNAGHITMSEVRRLLEEDLNSANKSLDSHKAFIKKKIEEILTTDVAEPKKDVKKKNPVDVNRNKRKKMSSTKNGGHDSANLSPQNESHSDCEKDKKGPKPKKRSVKEIKAQQTESVTSKDGGDSSKANASEDDGSHSSVEKSPKILTTKDAEQKKDVMKNKSNGLNRSKRQKSSSPKSDSGDLSSQNDSQSDSEKNEVKVKPKKRSAKEIILRDPKKGELKKISAKESKSSVSTGEKPTESTSKDSGDNSKENASESDGSHSSVEKSRKKKENHTKLLYGNQVGSLKSLIKSCGLGVSPAVYKRAKQVSESEREAFLIKELEGILHKEGLSMQSSNKEIMAVKKNKEKAKELEGIDMSNIVSSSRRRTTSNFILPKPKSPVFSDDSGEEGDDDDENDNSDDENSDSGVSSEGSDDGDESD</sequence>
<evidence type="ECO:0000313" key="6">
    <source>
        <dbReference type="EMBL" id="KMZ64508.1"/>
    </source>
</evidence>
<evidence type="ECO:0000259" key="5">
    <source>
        <dbReference type="SMART" id="SM01082"/>
    </source>
</evidence>
<feature type="compositionally biased region" description="Basic and acidic residues" evidence="4">
    <location>
        <begin position="173"/>
        <end position="199"/>
    </location>
</feature>
<feature type="domain" description="Histone chaperone" evidence="5">
    <location>
        <begin position="386"/>
        <end position="421"/>
    </location>
</feature>
<feature type="compositionally biased region" description="Basic and acidic residues" evidence="4">
    <location>
        <begin position="127"/>
        <end position="137"/>
    </location>
</feature>
<feature type="region of interest" description="Disordered" evidence="4">
    <location>
        <begin position="401"/>
        <end position="460"/>
    </location>
</feature>
<dbReference type="PANTHER" id="PTHR15410">
    <property type="entry name" value="HIRA-INTERACTING PROTEIN 3"/>
    <property type="match status" value="1"/>
</dbReference>
<dbReference type="OMA" id="FCEKKHV"/>
<gene>
    <name evidence="6" type="ORF">ZOSMA_366G00180</name>
</gene>
<evidence type="ECO:0000256" key="4">
    <source>
        <dbReference type="SAM" id="MobiDB-lite"/>
    </source>
</evidence>